<dbReference type="PATRIC" id="fig|1291379.3.peg.2049"/>
<accession>S6A4M1</accession>
<evidence type="ECO:0000313" key="2">
    <source>
        <dbReference type="Proteomes" id="UP000015620"/>
    </source>
</evidence>
<dbReference type="KEGG" id="tped:TPE_2077"/>
<dbReference type="Gene3D" id="3.40.1000.10">
    <property type="entry name" value="Mog1/PsbP, alpha/beta/alpha sandwich"/>
    <property type="match status" value="1"/>
</dbReference>
<protein>
    <recommendedName>
        <fullName evidence="3">PsbP C-terminal domain-containing protein</fullName>
    </recommendedName>
</protein>
<evidence type="ECO:0000313" key="1">
    <source>
        <dbReference type="EMBL" id="AGT44551.1"/>
    </source>
</evidence>
<keyword evidence="2" id="KW-1185">Reference proteome</keyword>
<dbReference type="EMBL" id="CP004120">
    <property type="protein sequence ID" value="AGT44551.1"/>
    <property type="molecule type" value="Genomic_DNA"/>
</dbReference>
<sequence>MKVKIDNYEITVPLGWLAQRTDSSTVFILYSPVEENDDFQESGNLTVEKLATNYSIKRYLEAGREYIKTVYGDFTLIEEGKNYHIISGNINGMLVQQIQFVEMKGNEVYVLTFTSNPDNFKRYLEIFRSIYKSFKY</sequence>
<name>S6A4M1_9SPIR</name>
<dbReference type="AlphaFoldDB" id="S6A4M1"/>
<dbReference type="Proteomes" id="UP000015620">
    <property type="component" value="Chromosome"/>
</dbReference>
<proteinExistence type="predicted"/>
<gene>
    <name evidence="1" type="ORF">TPE_2077</name>
</gene>
<reference evidence="1 2" key="1">
    <citation type="journal article" date="2013" name="PLoS ONE">
        <title>Genome-Wide Relatedness of Treponema pedis, from Gingiva and Necrotic Skin Lesions of Pigs, with the Human Oral Pathogen Treponema denticola.</title>
        <authorList>
            <person name="Svartstrom O."/>
            <person name="Mushtaq M."/>
            <person name="Pringle M."/>
            <person name="Segerman B."/>
        </authorList>
    </citation>
    <scope>NUCLEOTIDE SEQUENCE [LARGE SCALE GENOMIC DNA]</scope>
    <source>
        <strain evidence="1">T A4</strain>
    </source>
</reference>
<organism evidence="1 2">
    <name type="scientific">Treponema pedis str. T A4</name>
    <dbReference type="NCBI Taxonomy" id="1291379"/>
    <lineage>
        <taxon>Bacteria</taxon>
        <taxon>Pseudomonadati</taxon>
        <taxon>Spirochaetota</taxon>
        <taxon>Spirochaetia</taxon>
        <taxon>Spirochaetales</taxon>
        <taxon>Treponemataceae</taxon>
        <taxon>Treponema</taxon>
    </lineage>
</organism>
<evidence type="ECO:0008006" key="3">
    <source>
        <dbReference type="Google" id="ProtNLM"/>
    </source>
</evidence>
<dbReference type="HOGENOM" id="CLU_1874531_0_0_12"/>